<dbReference type="AlphaFoldDB" id="A0A0K1RF08"/>
<protein>
    <recommendedName>
        <fullName evidence="3">RloB domain-containing protein</fullName>
    </recommendedName>
</protein>
<evidence type="ECO:0008006" key="3">
    <source>
        <dbReference type="Google" id="ProtNLM"/>
    </source>
</evidence>
<dbReference type="Proteomes" id="UP000060016">
    <property type="component" value="Chromosome"/>
</dbReference>
<proteinExistence type="predicted"/>
<organism evidence="1 2">
    <name type="scientific">Corynebacterium riegelii</name>
    <dbReference type="NCBI Taxonomy" id="156976"/>
    <lineage>
        <taxon>Bacteria</taxon>
        <taxon>Bacillati</taxon>
        <taxon>Actinomycetota</taxon>
        <taxon>Actinomycetes</taxon>
        <taxon>Mycobacteriales</taxon>
        <taxon>Corynebacteriaceae</taxon>
        <taxon>Corynebacterium</taxon>
    </lineage>
</organism>
<keyword evidence="2" id="KW-1185">Reference proteome</keyword>
<evidence type="ECO:0000313" key="2">
    <source>
        <dbReference type="Proteomes" id="UP000060016"/>
    </source>
</evidence>
<name>A0A0K1RF08_9CORY</name>
<dbReference type="KEGG" id="crie:AK829_10275"/>
<dbReference type="PATRIC" id="fig|156976.3.peg.2070"/>
<dbReference type="EMBL" id="CP012342">
    <property type="protein sequence ID" value="AKV59999.1"/>
    <property type="molecule type" value="Genomic_DNA"/>
</dbReference>
<dbReference type="InterPro" id="IPR025591">
    <property type="entry name" value="RloB"/>
</dbReference>
<evidence type="ECO:0000313" key="1">
    <source>
        <dbReference type="EMBL" id="AKV59999.1"/>
    </source>
</evidence>
<gene>
    <name evidence="1" type="ORF">AK829_10275</name>
</gene>
<dbReference type="Pfam" id="PF13707">
    <property type="entry name" value="RloB"/>
    <property type="match status" value="1"/>
</dbReference>
<dbReference type="STRING" id="156976.AK829_10275"/>
<sequence length="202" mass="22892">MRSLFGIVVEGETEKRYFGMEYFHEPSVKVMVNPGKPNDPPALARAADALIEELKRGGELRSGDQIWVVLDADDWADAQLEEVFRWSQERREKGDRGVGLCIPQFEYWLLLHFEDGRGVGTKAEVLHRLERYLPGYRKNVPLFFTEEDIKAAVGRARARVPEEFCTLADLDAAIGRGTASTTVHFLVERMVQSLTDARALPQ</sequence>
<reference evidence="1 2" key="1">
    <citation type="submission" date="2015-08" db="EMBL/GenBank/DDBJ databases">
        <authorList>
            <person name="Babu N.S."/>
            <person name="Beckwith C.J."/>
            <person name="Beseler K.G."/>
            <person name="Brison A."/>
            <person name="Carone J.V."/>
            <person name="Caskin T.P."/>
            <person name="Diamond M."/>
            <person name="Durham M.E."/>
            <person name="Foxe J.M."/>
            <person name="Go M."/>
            <person name="Henderson B.A."/>
            <person name="Jones I.B."/>
            <person name="McGettigan J.A."/>
            <person name="Micheletti S.J."/>
            <person name="Nasrallah M.E."/>
            <person name="Ortiz D."/>
            <person name="Piller C.R."/>
            <person name="Privatt S.R."/>
            <person name="Schneider S.L."/>
            <person name="Sharp S."/>
            <person name="Smith T.C."/>
            <person name="Stanton J.D."/>
            <person name="Ullery H.E."/>
            <person name="Wilson R.J."/>
            <person name="Serrano M.G."/>
            <person name="Buck G."/>
            <person name="Lee V."/>
            <person name="Wang Y."/>
            <person name="Carvalho R."/>
            <person name="Voegtly L."/>
            <person name="Shi R."/>
            <person name="Duckworth R."/>
            <person name="Johnson A."/>
            <person name="Loviza R."/>
            <person name="Walstead R."/>
            <person name="Shah Z."/>
            <person name="Kiflezghi M."/>
            <person name="Wade K."/>
            <person name="Ball S.L."/>
            <person name="Bradley K.W."/>
            <person name="Asai D.J."/>
            <person name="Bowman C.A."/>
            <person name="Russell D.A."/>
            <person name="Pope W.H."/>
            <person name="Jacobs-Sera D."/>
            <person name="Hendrix R.W."/>
            <person name="Hatfull G.F."/>
        </authorList>
    </citation>
    <scope>NUCLEOTIDE SEQUENCE [LARGE SCALE GENOMIC DNA]</scope>
    <source>
        <strain evidence="1 2">PUDD_83A45</strain>
    </source>
</reference>
<accession>A0A0K1RF08</accession>